<organism evidence="2 3">
    <name type="scientific">Cinchona calisaya</name>
    <dbReference type="NCBI Taxonomy" id="153742"/>
    <lineage>
        <taxon>Eukaryota</taxon>
        <taxon>Viridiplantae</taxon>
        <taxon>Streptophyta</taxon>
        <taxon>Embryophyta</taxon>
        <taxon>Tracheophyta</taxon>
        <taxon>Spermatophyta</taxon>
        <taxon>Magnoliopsida</taxon>
        <taxon>eudicotyledons</taxon>
        <taxon>Gunneridae</taxon>
        <taxon>Pentapetalae</taxon>
        <taxon>asterids</taxon>
        <taxon>lamiids</taxon>
        <taxon>Gentianales</taxon>
        <taxon>Rubiaceae</taxon>
        <taxon>Cinchonoideae</taxon>
        <taxon>Cinchoneae</taxon>
        <taxon>Cinchona</taxon>
    </lineage>
</organism>
<feature type="compositionally biased region" description="Polar residues" evidence="1">
    <location>
        <begin position="1"/>
        <end position="12"/>
    </location>
</feature>
<proteinExistence type="predicted"/>
<evidence type="ECO:0000313" key="3">
    <source>
        <dbReference type="Proteomes" id="UP001630127"/>
    </source>
</evidence>
<reference evidence="2 3" key="1">
    <citation type="submission" date="2024-11" db="EMBL/GenBank/DDBJ databases">
        <title>A near-complete genome assembly of Cinchona calisaya.</title>
        <authorList>
            <person name="Lian D.C."/>
            <person name="Zhao X.W."/>
            <person name="Wei L."/>
        </authorList>
    </citation>
    <scope>NUCLEOTIDE SEQUENCE [LARGE SCALE GENOMIC DNA]</scope>
    <source>
        <tissue evidence="2">Nenye</tissue>
    </source>
</reference>
<protein>
    <submittedName>
        <fullName evidence="2">Uncharacterized protein</fullName>
    </submittedName>
</protein>
<accession>A0ABD2Y3N4</accession>
<sequence>SGRMSGAQTSPLGSAASAIGGNSPTSNSATLGSNKALGDPLKKGPICNKPRYENCLRKPPCGFNKRRCSPPSP</sequence>
<evidence type="ECO:0000256" key="1">
    <source>
        <dbReference type="SAM" id="MobiDB-lite"/>
    </source>
</evidence>
<dbReference type="AlphaFoldDB" id="A0ABD2Y3N4"/>
<evidence type="ECO:0000313" key="2">
    <source>
        <dbReference type="EMBL" id="KAL3501631.1"/>
    </source>
</evidence>
<name>A0ABD2Y3N4_9GENT</name>
<keyword evidence="3" id="KW-1185">Reference proteome</keyword>
<feature type="compositionally biased region" description="Polar residues" evidence="1">
    <location>
        <begin position="20"/>
        <end position="33"/>
    </location>
</feature>
<dbReference type="Proteomes" id="UP001630127">
    <property type="component" value="Unassembled WGS sequence"/>
</dbReference>
<gene>
    <name evidence="2" type="ORF">ACH5RR_036080</name>
</gene>
<feature type="non-terminal residue" evidence="2">
    <location>
        <position position="1"/>
    </location>
</feature>
<dbReference type="EMBL" id="JBJUIK010000015">
    <property type="protein sequence ID" value="KAL3501631.1"/>
    <property type="molecule type" value="Genomic_DNA"/>
</dbReference>
<feature type="region of interest" description="Disordered" evidence="1">
    <location>
        <begin position="1"/>
        <end position="50"/>
    </location>
</feature>
<comment type="caution">
    <text evidence="2">The sequence shown here is derived from an EMBL/GenBank/DDBJ whole genome shotgun (WGS) entry which is preliminary data.</text>
</comment>